<evidence type="ECO:0000313" key="2">
    <source>
        <dbReference type="EMBL" id="MBN7798594.1"/>
    </source>
</evidence>
<dbReference type="PANTHER" id="PTHR33993:SF14">
    <property type="entry name" value="GB|AAF24581.1"/>
    <property type="match status" value="1"/>
</dbReference>
<dbReference type="Proteomes" id="UP000664303">
    <property type="component" value="Unassembled WGS sequence"/>
</dbReference>
<dbReference type="InterPro" id="IPR029068">
    <property type="entry name" value="Glyas_Bleomycin-R_OHBP_Dase"/>
</dbReference>
<proteinExistence type="predicted"/>
<dbReference type="Pfam" id="PF00903">
    <property type="entry name" value="Glyoxalase"/>
    <property type="match status" value="2"/>
</dbReference>
<sequence length="265" mass="28760">MANKHGEFIWYELLTEDADAAAAFYSELLGWQVEDSGMPGMDYRLLRMRDGDSGEVHEVGGMMPLSAEMKDGGARPAWLGYIAVDNVDECLQRLVEAGGTVLMPPLDIPEVGRIALLGDPQGAPFYIMRGVGDATSLAFAFDRPRAGHCAWNELVTPEPAAAWSFYGTEFGWTKDGEIPLGELGSYEFIRHNGVIGALMPKPEEVPVPLWNYYFRVPDIDVAIERIRAGGGQVLNGPDEIPGGEFALQGLDPQGAVFALVGARQS</sequence>
<evidence type="ECO:0000313" key="3">
    <source>
        <dbReference type="Proteomes" id="UP000664303"/>
    </source>
</evidence>
<dbReference type="SUPFAM" id="SSF54593">
    <property type="entry name" value="Glyoxalase/Bleomycin resistance protein/Dihydroxybiphenyl dioxygenase"/>
    <property type="match status" value="2"/>
</dbReference>
<accession>A0A939DI87</accession>
<dbReference type="InterPro" id="IPR004360">
    <property type="entry name" value="Glyas_Fos-R_dOase_dom"/>
</dbReference>
<dbReference type="EMBL" id="JAFKCZ010000016">
    <property type="protein sequence ID" value="MBN7798594.1"/>
    <property type="molecule type" value="Genomic_DNA"/>
</dbReference>
<protein>
    <submittedName>
        <fullName evidence="2">VOC family protein</fullName>
    </submittedName>
</protein>
<dbReference type="CDD" id="cd07247">
    <property type="entry name" value="SgaA_N_like"/>
    <property type="match status" value="2"/>
</dbReference>
<organism evidence="2 3">
    <name type="scientific">Parahaliea mediterranea</name>
    <dbReference type="NCBI Taxonomy" id="651086"/>
    <lineage>
        <taxon>Bacteria</taxon>
        <taxon>Pseudomonadati</taxon>
        <taxon>Pseudomonadota</taxon>
        <taxon>Gammaproteobacteria</taxon>
        <taxon>Cellvibrionales</taxon>
        <taxon>Halieaceae</taxon>
        <taxon>Parahaliea</taxon>
    </lineage>
</organism>
<reference evidence="2" key="1">
    <citation type="submission" date="2021-02" db="EMBL/GenBank/DDBJ databases">
        <title>PHA producing bacteria isolated from coastal sediment in Guangdong, Shenzhen.</title>
        <authorList>
            <person name="Zheng W."/>
            <person name="Yu S."/>
            <person name="Huang Y."/>
        </authorList>
    </citation>
    <scope>NUCLEOTIDE SEQUENCE</scope>
    <source>
        <strain evidence="2">TN14-10</strain>
    </source>
</reference>
<feature type="domain" description="VOC" evidence="1">
    <location>
        <begin position="145"/>
        <end position="262"/>
    </location>
</feature>
<dbReference type="InterPro" id="IPR052164">
    <property type="entry name" value="Anthracycline_SecMetBiosynth"/>
</dbReference>
<dbReference type="Gene3D" id="3.10.180.10">
    <property type="entry name" value="2,3-Dihydroxybiphenyl 1,2-Dioxygenase, domain 1"/>
    <property type="match status" value="2"/>
</dbReference>
<dbReference type="PROSITE" id="PS51819">
    <property type="entry name" value="VOC"/>
    <property type="match status" value="2"/>
</dbReference>
<evidence type="ECO:0000259" key="1">
    <source>
        <dbReference type="PROSITE" id="PS51819"/>
    </source>
</evidence>
<gene>
    <name evidence="2" type="ORF">JYP50_18475</name>
</gene>
<feature type="domain" description="VOC" evidence="1">
    <location>
        <begin position="7"/>
        <end position="130"/>
    </location>
</feature>
<dbReference type="AlphaFoldDB" id="A0A939DI87"/>
<comment type="caution">
    <text evidence="2">The sequence shown here is derived from an EMBL/GenBank/DDBJ whole genome shotgun (WGS) entry which is preliminary data.</text>
</comment>
<dbReference type="InterPro" id="IPR037523">
    <property type="entry name" value="VOC_core"/>
</dbReference>
<dbReference type="RefSeq" id="WP_206562042.1">
    <property type="nucleotide sequence ID" value="NZ_JAFKCZ010000016.1"/>
</dbReference>
<keyword evidence="3" id="KW-1185">Reference proteome</keyword>
<dbReference type="PANTHER" id="PTHR33993">
    <property type="entry name" value="GLYOXALASE-RELATED"/>
    <property type="match status" value="1"/>
</dbReference>
<name>A0A939DI87_9GAMM</name>